<feature type="signal peptide" evidence="1">
    <location>
        <begin position="1"/>
        <end position="20"/>
    </location>
</feature>
<keyword evidence="1" id="KW-0732">Signal</keyword>
<evidence type="ECO:0000313" key="3">
    <source>
        <dbReference type="Proteomes" id="UP000644660"/>
    </source>
</evidence>
<name>A0A8H2VCZ1_9SACH</name>
<organism evidence="2 3">
    <name type="scientific">Maudiozyma barnettii</name>
    <dbReference type="NCBI Taxonomy" id="61262"/>
    <lineage>
        <taxon>Eukaryota</taxon>
        <taxon>Fungi</taxon>
        <taxon>Dikarya</taxon>
        <taxon>Ascomycota</taxon>
        <taxon>Saccharomycotina</taxon>
        <taxon>Saccharomycetes</taxon>
        <taxon>Saccharomycetales</taxon>
        <taxon>Saccharomycetaceae</taxon>
        <taxon>Maudiozyma</taxon>
    </lineage>
</organism>
<gene>
    <name evidence="2" type="ORF">KABA2_02S09922</name>
</gene>
<evidence type="ECO:0000256" key="1">
    <source>
        <dbReference type="SAM" id="SignalP"/>
    </source>
</evidence>
<accession>A0A8H2VCZ1</accession>
<evidence type="ECO:0000313" key="2">
    <source>
        <dbReference type="EMBL" id="CAB4253021.1"/>
    </source>
</evidence>
<protein>
    <submittedName>
        <fullName evidence="2">Uncharacterized protein</fullName>
    </submittedName>
</protein>
<dbReference type="OrthoDB" id="4064780at2759"/>
<dbReference type="GeneID" id="64856170"/>
<dbReference type="Proteomes" id="UP000644660">
    <property type="component" value="Unassembled WGS sequence"/>
</dbReference>
<feature type="chain" id="PRO_5034233511" evidence="1">
    <location>
        <begin position="21"/>
        <end position="230"/>
    </location>
</feature>
<dbReference type="RefSeq" id="XP_041405059.1">
    <property type="nucleotide sequence ID" value="XM_041549125.1"/>
</dbReference>
<proteinExistence type="predicted"/>
<dbReference type="AlphaFoldDB" id="A0A8H2VCZ1"/>
<sequence length="230" mass="26343">MKSSFLTKALLLLSVTAVLGVTASDYEENVITPESLDTQVGNITDFPRDSNTLDVDLHPELSGNLLFQICYKVTMAFVALLRLYLKVLNNLVDRMDAIPSCTHSFSTMYKRFFTRLNCKSEQYAFSNSGKFWDVVFAGETKEYECAGDNQWEEIEKVLTIAFNENDQFSKVTSFCLNLKYDEEWSALVRLQVSAEKTYDDLWNIPCDGDILSYTYNKEEDQWTNALAKIL</sequence>
<dbReference type="EMBL" id="CAEFZW010000002">
    <property type="protein sequence ID" value="CAB4253021.1"/>
    <property type="molecule type" value="Genomic_DNA"/>
</dbReference>
<comment type="caution">
    <text evidence="2">The sequence shown here is derived from an EMBL/GenBank/DDBJ whole genome shotgun (WGS) entry which is preliminary data.</text>
</comment>
<keyword evidence="3" id="KW-1185">Reference proteome</keyword>
<reference evidence="2 3" key="1">
    <citation type="submission" date="2020-05" db="EMBL/GenBank/DDBJ databases">
        <authorList>
            <person name="Casaregola S."/>
            <person name="Devillers H."/>
            <person name="Grondin C."/>
        </authorList>
    </citation>
    <scope>NUCLEOTIDE SEQUENCE [LARGE SCALE GENOMIC DNA]</scope>
    <source>
        <strain evidence="2 3">CLIB 1767</strain>
    </source>
</reference>